<keyword evidence="2" id="KW-0949">S-adenosyl-L-methionine</keyword>
<reference evidence="4 5" key="1">
    <citation type="submission" date="2020-08" db="EMBL/GenBank/DDBJ databases">
        <title>Whole genome shotgun sequence of Actinocatenispora thailandica NBRC 105041.</title>
        <authorList>
            <person name="Komaki H."/>
            <person name="Tamura T."/>
        </authorList>
    </citation>
    <scope>NUCLEOTIDE SEQUENCE [LARGE SCALE GENOMIC DNA]</scope>
    <source>
        <strain evidence="4 5">NBRC 105041</strain>
    </source>
</reference>
<keyword evidence="1" id="KW-0862">Zinc</keyword>
<feature type="binding site" evidence="1">
    <location>
        <position position="35"/>
    </location>
    <ligand>
        <name>Zn(2+)</name>
        <dbReference type="ChEBI" id="CHEBI:29105"/>
    </ligand>
</feature>
<feature type="domain" description="23S rRNA (guanine(745)-N(1))-methyltransferase N-terminal" evidence="3">
    <location>
        <begin position="18"/>
        <end position="51"/>
    </location>
</feature>
<keyword evidence="4" id="KW-0808">Transferase</keyword>
<organism evidence="4 5">
    <name type="scientific">Actinocatenispora thailandica</name>
    <dbReference type="NCBI Taxonomy" id="227318"/>
    <lineage>
        <taxon>Bacteria</taxon>
        <taxon>Bacillati</taxon>
        <taxon>Actinomycetota</taxon>
        <taxon>Actinomycetes</taxon>
        <taxon>Micromonosporales</taxon>
        <taxon>Micromonosporaceae</taxon>
        <taxon>Actinocatenispora</taxon>
    </lineage>
</organism>
<dbReference type="InterPro" id="IPR029063">
    <property type="entry name" value="SAM-dependent_MTases_sf"/>
</dbReference>
<evidence type="ECO:0000313" key="4">
    <source>
        <dbReference type="EMBL" id="BCJ35423.1"/>
    </source>
</evidence>
<dbReference type="AlphaFoldDB" id="A0A7R7HXR7"/>
<evidence type="ECO:0000256" key="2">
    <source>
        <dbReference type="PIRSR" id="PIRSR018249-2"/>
    </source>
</evidence>
<feature type="binding site" evidence="2">
    <location>
        <begin position="104"/>
        <end position="105"/>
    </location>
    <ligand>
        <name>S-adenosyl-L-methionine</name>
        <dbReference type="ChEBI" id="CHEBI:59789"/>
    </ligand>
</feature>
<gene>
    <name evidence="4" type="ORF">Athai_29260</name>
</gene>
<dbReference type="PIRSF" id="PIRSF018249">
    <property type="entry name" value="MyrA_prd"/>
    <property type="match status" value="1"/>
</dbReference>
<dbReference type="GO" id="GO:0008168">
    <property type="term" value="F:methyltransferase activity"/>
    <property type="evidence" value="ECO:0007669"/>
    <property type="project" value="UniProtKB-KW"/>
</dbReference>
<sequence>MGIGDDRRVLSDAIDHLRCPNCAGPLTIDATRVRCPRGHSFDISRHGYLTLRAGAAGPGTGDTAEMVAARQRFLDAGHYSPISDAIRAAAPDGTDPVLDLGAGTGHYLARLLGAQPHRLGLAVDLSGYALRRAARAHPHIAAIGADVWQPLPIRSGRIGLVLNVFAPRNAAEIARVLTADGSLLVVTPAADHLGELVAALGLVGVDAAKPDRLAATLADFDPVGSDTVRFGLRLDHDQVAAVVGMGPSARHLPAGRLAERIADLPTATETTAAVTVASYRLRR</sequence>
<dbReference type="EMBL" id="AP023355">
    <property type="protein sequence ID" value="BCJ35423.1"/>
    <property type="molecule type" value="Genomic_DNA"/>
</dbReference>
<dbReference type="RefSeq" id="WP_203961958.1">
    <property type="nucleotide sequence ID" value="NZ_AP023355.1"/>
</dbReference>
<feature type="binding site" evidence="2">
    <location>
        <position position="79"/>
    </location>
    <ligand>
        <name>S-adenosyl-L-methionine</name>
        <dbReference type="ChEBI" id="CHEBI:59789"/>
    </ligand>
</feature>
<feature type="binding site" evidence="2">
    <location>
        <position position="192"/>
    </location>
    <ligand>
        <name>S-adenosyl-L-methionine</name>
        <dbReference type="ChEBI" id="CHEBI:59789"/>
    </ligand>
</feature>
<evidence type="ECO:0000313" key="5">
    <source>
        <dbReference type="Proteomes" id="UP000611640"/>
    </source>
</evidence>
<keyword evidence="5" id="KW-1185">Reference proteome</keyword>
<dbReference type="Pfam" id="PF21302">
    <property type="entry name" value="Zn_ribbon_RlmA"/>
    <property type="match status" value="1"/>
</dbReference>
<dbReference type="GO" id="GO:0032259">
    <property type="term" value="P:methylation"/>
    <property type="evidence" value="ECO:0007669"/>
    <property type="project" value="UniProtKB-KW"/>
</dbReference>
<dbReference type="GO" id="GO:0046872">
    <property type="term" value="F:metal ion binding"/>
    <property type="evidence" value="ECO:0007669"/>
    <property type="project" value="UniProtKB-KW"/>
</dbReference>
<name>A0A7R7HXR7_9ACTN</name>
<dbReference type="InterPro" id="IPR048647">
    <property type="entry name" value="RlmA_N"/>
</dbReference>
<dbReference type="SUPFAM" id="SSF53335">
    <property type="entry name" value="S-adenosyl-L-methionine-dependent methyltransferases"/>
    <property type="match status" value="1"/>
</dbReference>
<evidence type="ECO:0000256" key="1">
    <source>
        <dbReference type="PIRSR" id="PIRSR018249-1"/>
    </source>
</evidence>
<proteinExistence type="predicted"/>
<dbReference type="KEGG" id="atl:Athai_29260"/>
<dbReference type="Proteomes" id="UP000611640">
    <property type="component" value="Chromosome"/>
</dbReference>
<keyword evidence="4" id="KW-0489">Methyltransferase</keyword>
<keyword evidence="1" id="KW-0479">Metal-binding</keyword>
<accession>A0A7R7HXR7</accession>
<feature type="binding site" evidence="1">
    <location>
        <position position="39"/>
    </location>
    <ligand>
        <name>Zn(2+)</name>
        <dbReference type="ChEBI" id="CHEBI:29105"/>
    </ligand>
</feature>
<dbReference type="Gene3D" id="3.40.50.150">
    <property type="entry name" value="Vaccinia Virus protein VP39"/>
    <property type="match status" value="1"/>
</dbReference>
<protein>
    <submittedName>
        <fullName evidence="4">SAM-dependent methyltransferase</fullName>
    </submittedName>
</protein>
<evidence type="ECO:0000259" key="3">
    <source>
        <dbReference type="Pfam" id="PF21302"/>
    </source>
</evidence>
<dbReference type="InterPro" id="IPR016718">
    <property type="entry name" value="rRNA_m1G-MeTrfase_A_prd"/>
</dbReference>